<dbReference type="CDD" id="cd01748">
    <property type="entry name" value="GATase1_IGP_Synthase"/>
    <property type="match status" value="1"/>
</dbReference>
<evidence type="ECO:0000256" key="10">
    <source>
        <dbReference type="HAMAP-Rule" id="MF_00278"/>
    </source>
</evidence>
<dbReference type="Proteomes" id="UP001161390">
    <property type="component" value="Unassembled WGS sequence"/>
</dbReference>
<dbReference type="PROSITE" id="PS51273">
    <property type="entry name" value="GATASE_TYPE_1"/>
    <property type="match status" value="1"/>
</dbReference>
<evidence type="ECO:0000313" key="13">
    <source>
        <dbReference type="Proteomes" id="UP001161390"/>
    </source>
</evidence>
<comment type="function">
    <text evidence="10">IGPS catalyzes the conversion of PRFAR and glutamine to IGP, AICAR and glutamate. The HisH subunit catalyzes the hydrolysis of glutamine to glutamate and ammonia as part of the synthesis of IGP and AICAR. The resulting ammonia molecule is channeled to the active site of HisF.</text>
</comment>
<feature type="domain" description="Glutamine amidotransferase" evidence="11">
    <location>
        <begin position="6"/>
        <end position="201"/>
    </location>
</feature>
<keyword evidence="7 10" id="KW-0456">Lyase</keyword>
<keyword evidence="6 10" id="KW-0368">Histidine biosynthesis</keyword>
<feature type="active site" description="Nucleophile" evidence="10">
    <location>
        <position position="81"/>
    </location>
</feature>
<evidence type="ECO:0000256" key="7">
    <source>
        <dbReference type="ARBA" id="ARBA00023239"/>
    </source>
</evidence>
<evidence type="ECO:0000256" key="4">
    <source>
        <dbReference type="ARBA" id="ARBA00022801"/>
    </source>
</evidence>
<keyword evidence="3 10" id="KW-0028">Amino-acid biosynthesis</keyword>
<accession>A0ABQ5V5W2</accession>
<comment type="subunit">
    <text evidence="2 10">Heterodimer of HisH and HisF.</text>
</comment>
<dbReference type="PIRSF" id="PIRSF000495">
    <property type="entry name" value="Amidotransf_hisH"/>
    <property type="match status" value="1"/>
</dbReference>
<keyword evidence="13" id="KW-1185">Reference proteome</keyword>
<feature type="active site" evidence="10">
    <location>
        <position position="187"/>
    </location>
</feature>
<organism evidence="12 13">
    <name type="scientific">Algimonas porphyrae</name>
    <dbReference type="NCBI Taxonomy" id="1128113"/>
    <lineage>
        <taxon>Bacteria</taxon>
        <taxon>Pseudomonadati</taxon>
        <taxon>Pseudomonadota</taxon>
        <taxon>Alphaproteobacteria</taxon>
        <taxon>Maricaulales</taxon>
        <taxon>Robiginitomaculaceae</taxon>
        <taxon>Algimonas</taxon>
    </lineage>
</organism>
<keyword evidence="5 10" id="KW-0315">Glutamine amidotransferase</keyword>
<evidence type="ECO:0000256" key="8">
    <source>
        <dbReference type="ARBA" id="ARBA00047838"/>
    </source>
</evidence>
<keyword evidence="10" id="KW-0963">Cytoplasm</keyword>
<protein>
    <recommendedName>
        <fullName evidence="10">Imidazole glycerol phosphate synthase subunit HisH</fullName>
        <ecNumber evidence="10">4.3.2.10</ecNumber>
    </recommendedName>
    <alternativeName>
        <fullName evidence="10">IGP synthase glutaminase subunit</fullName>
        <ecNumber evidence="10">3.5.1.2</ecNumber>
    </alternativeName>
    <alternativeName>
        <fullName evidence="10">IGP synthase subunit HisH</fullName>
    </alternativeName>
    <alternativeName>
        <fullName evidence="10">ImGP synthase subunit HisH</fullName>
        <shortName evidence="10">IGPS subunit HisH</shortName>
    </alternativeName>
</protein>
<dbReference type="EC" id="3.5.1.2" evidence="10"/>
<dbReference type="SUPFAM" id="SSF52317">
    <property type="entry name" value="Class I glutamine amidotransferase-like"/>
    <property type="match status" value="1"/>
</dbReference>
<evidence type="ECO:0000256" key="1">
    <source>
        <dbReference type="ARBA" id="ARBA00005091"/>
    </source>
</evidence>
<comment type="caution">
    <text evidence="12">The sequence shown here is derived from an EMBL/GenBank/DDBJ whole genome shotgun (WGS) entry which is preliminary data.</text>
</comment>
<comment type="pathway">
    <text evidence="1 10">Amino-acid biosynthesis; L-histidine biosynthesis; L-histidine from 5-phospho-alpha-D-ribose 1-diphosphate: step 5/9.</text>
</comment>
<evidence type="ECO:0000256" key="9">
    <source>
        <dbReference type="ARBA" id="ARBA00049534"/>
    </source>
</evidence>
<dbReference type="HAMAP" id="MF_00278">
    <property type="entry name" value="HisH"/>
    <property type="match status" value="1"/>
</dbReference>
<dbReference type="InterPro" id="IPR010139">
    <property type="entry name" value="Imidazole-glycPsynth_HisH"/>
</dbReference>
<evidence type="ECO:0000313" key="12">
    <source>
        <dbReference type="EMBL" id="GLQ21966.1"/>
    </source>
</evidence>
<evidence type="ECO:0000256" key="6">
    <source>
        <dbReference type="ARBA" id="ARBA00023102"/>
    </source>
</evidence>
<evidence type="ECO:0000256" key="5">
    <source>
        <dbReference type="ARBA" id="ARBA00022962"/>
    </source>
</evidence>
<dbReference type="Pfam" id="PF00117">
    <property type="entry name" value="GATase"/>
    <property type="match status" value="1"/>
</dbReference>
<dbReference type="NCBIfam" id="TIGR01855">
    <property type="entry name" value="IMP_synth_hisH"/>
    <property type="match status" value="1"/>
</dbReference>
<dbReference type="EC" id="4.3.2.10" evidence="10"/>
<evidence type="ECO:0000256" key="3">
    <source>
        <dbReference type="ARBA" id="ARBA00022605"/>
    </source>
</evidence>
<name>A0ABQ5V5W2_9PROT</name>
<comment type="catalytic activity">
    <reaction evidence="9 10">
        <text>L-glutamine + H2O = L-glutamate + NH4(+)</text>
        <dbReference type="Rhea" id="RHEA:15889"/>
        <dbReference type="ChEBI" id="CHEBI:15377"/>
        <dbReference type="ChEBI" id="CHEBI:28938"/>
        <dbReference type="ChEBI" id="CHEBI:29985"/>
        <dbReference type="ChEBI" id="CHEBI:58359"/>
        <dbReference type="EC" id="3.5.1.2"/>
    </reaction>
</comment>
<keyword evidence="4 10" id="KW-0378">Hydrolase</keyword>
<dbReference type="InterPro" id="IPR029062">
    <property type="entry name" value="Class_I_gatase-like"/>
</dbReference>
<dbReference type="Gene3D" id="3.40.50.880">
    <property type="match status" value="1"/>
</dbReference>
<dbReference type="EMBL" id="BSNJ01000008">
    <property type="protein sequence ID" value="GLQ21966.1"/>
    <property type="molecule type" value="Genomic_DNA"/>
</dbReference>
<reference evidence="12" key="2">
    <citation type="submission" date="2023-01" db="EMBL/GenBank/DDBJ databases">
        <title>Draft genome sequence of Algimonas porphyrae strain NBRC 108216.</title>
        <authorList>
            <person name="Sun Q."/>
            <person name="Mori K."/>
        </authorList>
    </citation>
    <scope>NUCLEOTIDE SEQUENCE</scope>
    <source>
        <strain evidence="12">NBRC 108216</strain>
    </source>
</reference>
<evidence type="ECO:0000256" key="2">
    <source>
        <dbReference type="ARBA" id="ARBA00011152"/>
    </source>
</evidence>
<feature type="active site" evidence="10">
    <location>
        <position position="189"/>
    </location>
</feature>
<gene>
    <name evidence="12" type="primary">hisH_2</name>
    <name evidence="10" type="synonym">hisH</name>
    <name evidence="12" type="ORF">GCM10007854_29210</name>
</gene>
<proteinExistence type="inferred from homology"/>
<comment type="subcellular location">
    <subcellularLocation>
        <location evidence="10">Cytoplasm</location>
    </subcellularLocation>
</comment>
<dbReference type="RefSeq" id="WP_284374090.1">
    <property type="nucleotide sequence ID" value="NZ_BSNJ01000008.1"/>
</dbReference>
<evidence type="ECO:0000259" key="11">
    <source>
        <dbReference type="Pfam" id="PF00117"/>
    </source>
</evidence>
<dbReference type="InterPro" id="IPR017926">
    <property type="entry name" value="GATASE"/>
</dbReference>
<sequence length="206" mass="22269">MTSFAVINYGIGNLRSLQRSLDRVGVDAQMVTDPSGIEAAERLLLPGVGHFRACMSAFNASGMRGALEKAVKDGKPLLGICVGMQMLFDGSEEGDFTDGLGFIKGRVSRFSSEFEGAPLRVPHVGFAEIETRDSVLFEGMEPNPRFYFTHSFRAADADPKAIIGVGNYGGSFAAAVQKKRVYGTQFHPEKSHRNGLALLKNYATKG</sequence>
<dbReference type="PANTHER" id="PTHR42701">
    <property type="entry name" value="IMIDAZOLE GLYCEROL PHOSPHATE SYNTHASE SUBUNIT HISH"/>
    <property type="match status" value="1"/>
</dbReference>
<dbReference type="PANTHER" id="PTHR42701:SF1">
    <property type="entry name" value="IMIDAZOLE GLYCEROL PHOSPHATE SYNTHASE SUBUNIT HISH"/>
    <property type="match status" value="1"/>
</dbReference>
<comment type="catalytic activity">
    <reaction evidence="8 10">
        <text>5-[(5-phospho-1-deoxy-D-ribulos-1-ylimino)methylamino]-1-(5-phospho-beta-D-ribosyl)imidazole-4-carboxamide + L-glutamine = D-erythro-1-(imidazol-4-yl)glycerol 3-phosphate + 5-amino-1-(5-phospho-beta-D-ribosyl)imidazole-4-carboxamide + L-glutamate + H(+)</text>
        <dbReference type="Rhea" id="RHEA:24793"/>
        <dbReference type="ChEBI" id="CHEBI:15378"/>
        <dbReference type="ChEBI" id="CHEBI:29985"/>
        <dbReference type="ChEBI" id="CHEBI:58278"/>
        <dbReference type="ChEBI" id="CHEBI:58359"/>
        <dbReference type="ChEBI" id="CHEBI:58475"/>
        <dbReference type="ChEBI" id="CHEBI:58525"/>
        <dbReference type="EC" id="4.3.2.10"/>
    </reaction>
</comment>
<reference evidence="12" key="1">
    <citation type="journal article" date="2014" name="Int. J. Syst. Evol. Microbiol.">
        <title>Complete genome of a new Firmicutes species belonging to the dominant human colonic microbiota ('Ruminococcus bicirculans') reveals two chromosomes and a selective capacity to utilize plant glucans.</title>
        <authorList>
            <consortium name="NISC Comparative Sequencing Program"/>
            <person name="Wegmann U."/>
            <person name="Louis P."/>
            <person name="Goesmann A."/>
            <person name="Henrissat B."/>
            <person name="Duncan S.H."/>
            <person name="Flint H.J."/>
        </authorList>
    </citation>
    <scope>NUCLEOTIDE SEQUENCE</scope>
    <source>
        <strain evidence="12">NBRC 108216</strain>
    </source>
</reference>